<protein>
    <recommendedName>
        <fullName evidence="3">DUF5050 domain-containing protein</fullName>
    </recommendedName>
</protein>
<dbReference type="PROSITE" id="PS51257">
    <property type="entry name" value="PROKAR_LIPOPROTEIN"/>
    <property type="match status" value="1"/>
</dbReference>
<dbReference type="EMBL" id="CP013213">
    <property type="protein sequence ID" value="AMC94174.1"/>
    <property type="molecule type" value="Genomic_DNA"/>
</dbReference>
<evidence type="ECO:0008006" key="3">
    <source>
        <dbReference type="Google" id="ProtNLM"/>
    </source>
</evidence>
<keyword evidence="2" id="KW-1185">Reference proteome</keyword>
<gene>
    <name evidence="1" type="ORF">AOC36_09280</name>
</gene>
<dbReference type="Proteomes" id="UP000063781">
    <property type="component" value="Chromosome"/>
</dbReference>
<dbReference type="RefSeq" id="WP_067633608.1">
    <property type="nucleotide sequence ID" value="NZ_CP013213.1"/>
</dbReference>
<evidence type="ECO:0000313" key="2">
    <source>
        <dbReference type="Proteomes" id="UP000063781"/>
    </source>
</evidence>
<organism evidence="1 2">
    <name type="scientific">Erysipelothrix larvae</name>
    <dbReference type="NCBI Taxonomy" id="1514105"/>
    <lineage>
        <taxon>Bacteria</taxon>
        <taxon>Bacillati</taxon>
        <taxon>Bacillota</taxon>
        <taxon>Erysipelotrichia</taxon>
        <taxon>Erysipelotrichales</taxon>
        <taxon>Erysipelotrichaceae</taxon>
        <taxon>Erysipelothrix</taxon>
    </lineage>
</organism>
<evidence type="ECO:0000313" key="1">
    <source>
        <dbReference type="EMBL" id="AMC94174.1"/>
    </source>
</evidence>
<sequence>MKIKTSVLVAFLLLTGCSKTEEKPIDPTIWGYDYNINQLSGSFAAMRSATESEEGIYFEILNTDFVQINNTFMLGYVDKKTNQFSIVDASGDAKCSFQSPESCTSFSETDYYQLNYYNGYLYYVSDSVNDAGIISEVLMQMDLDGNNRRQVAVLSERKPDESSFTMIYHRGYVYYTYGGTKVNRIDMSDWSLEEIEGGTGLRLISASGNEVFLNATTFTDEDKTSSNAIISLNTEDNQLSLIDENLSPYQKENDKYVTYVEATNSMNLYNSSIKETVYIKPATGSVIMQKDYFVIGNLADEPEDIFLYDIEGNILSTYTEKEDLRLVGFVQIVADDYYYAYRYGQDYMEFIRIPIQNNTFGEAEIIASWPWGLLSH</sequence>
<reference evidence="1 2" key="1">
    <citation type="submission" date="2015-10" db="EMBL/GenBank/DDBJ databases">
        <title>Erysipelothrix larvae sp. LV19 isolated from the larval gut of the rhinoceros beetle, Trypoxylus dichotomus.</title>
        <authorList>
            <person name="Lim S."/>
            <person name="Kim B.-C."/>
        </authorList>
    </citation>
    <scope>NUCLEOTIDE SEQUENCE [LARGE SCALE GENOMIC DNA]</scope>
    <source>
        <strain evidence="1 2">LV19</strain>
    </source>
</reference>
<dbReference type="STRING" id="1514105.AOC36_09280"/>
<dbReference type="KEGG" id="erl:AOC36_09280"/>
<accession>A0A0X8H1C7</accession>
<name>A0A0X8H1C7_9FIRM</name>
<proteinExistence type="predicted"/>
<dbReference type="AlphaFoldDB" id="A0A0X8H1C7"/>